<evidence type="ECO:0000313" key="3">
    <source>
        <dbReference type="Proteomes" id="UP001279734"/>
    </source>
</evidence>
<name>A0AAD3T497_NEPGR</name>
<feature type="compositionally biased region" description="Low complexity" evidence="1">
    <location>
        <begin position="54"/>
        <end position="76"/>
    </location>
</feature>
<sequence>MEESENSSNTGRGMYYSPPTHHLLQEAVKAILRCLGFESTCAPAEVDARANDGTSPQAESSSSSTTANTASTNDPAADPPTSTLEDELVRRPPRPIVDPGGGPQTNSAAS</sequence>
<proteinExistence type="predicted"/>
<accession>A0AAD3T497</accession>
<keyword evidence="3" id="KW-1185">Reference proteome</keyword>
<gene>
    <name evidence="2" type="ORF">Nepgr_024092</name>
</gene>
<reference evidence="2" key="1">
    <citation type="submission" date="2023-05" db="EMBL/GenBank/DDBJ databases">
        <title>Nepenthes gracilis genome sequencing.</title>
        <authorList>
            <person name="Fukushima K."/>
        </authorList>
    </citation>
    <scope>NUCLEOTIDE SEQUENCE</scope>
    <source>
        <strain evidence="2">SING2019-196</strain>
    </source>
</reference>
<evidence type="ECO:0000313" key="2">
    <source>
        <dbReference type="EMBL" id="GMH22249.1"/>
    </source>
</evidence>
<feature type="region of interest" description="Disordered" evidence="1">
    <location>
        <begin position="48"/>
        <end position="110"/>
    </location>
</feature>
<organism evidence="2 3">
    <name type="scientific">Nepenthes gracilis</name>
    <name type="common">Slender pitcher plant</name>
    <dbReference type="NCBI Taxonomy" id="150966"/>
    <lineage>
        <taxon>Eukaryota</taxon>
        <taxon>Viridiplantae</taxon>
        <taxon>Streptophyta</taxon>
        <taxon>Embryophyta</taxon>
        <taxon>Tracheophyta</taxon>
        <taxon>Spermatophyta</taxon>
        <taxon>Magnoliopsida</taxon>
        <taxon>eudicotyledons</taxon>
        <taxon>Gunneridae</taxon>
        <taxon>Pentapetalae</taxon>
        <taxon>Caryophyllales</taxon>
        <taxon>Nepenthaceae</taxon>
        <taxon>Nepenthes</taxon>
    </lineage>
</organism>
<evidence type="ECO:0000256" key="1">
    <source>
        <dbReference type="SAM" id="MobiDB-lite"/>
    </source>
</evidence>
<dbReference type="Proteomes" id="UP001279734">
    <property type="component" value="Unassembled WGS sequence"/>
</dbReference>
<protein>
    <submittedName>
        <fullName evidence="2">Uncharacterized protein</fullName>
    </submittedName>
</protein>
<dbReference type="EMBL" id="BSYO01000024">
    <property type="protein sequence ID" value="GMH22249.1"/>
    <property type="molecule type" value="Genomic_DNA"/>
</dbReference>
<comment type="caution">
    <text evidence="2">The sequence shown here is derived from an EMBL/GenBank/DDBJ whole genome shotgun (WGS) entry which is preliminary data.</text>
</comment>
<dbReference type="AlphaFoldDB" id="A0AAD3T497"/>